<name>A0A0E9T1F5_ANGAN</name>
<protein>
    <submittedName>
        <fullName evidence="2">Uncharacterized protein</fullName>
    </submittedName>
</protein>
<reference evidence="2" key="1">
    <citation type="submission" date="2014-11" db="EMBL/GenBank/DDBJ databases">
        <authorList>
            <person name="Amaro Gonzalez C."/>
        </authorList>
    </citation>
    <scope>NUCLEOTIDE SEQUENCE</scope>
</reference>
<proteinExistence type="predicted"/>
<evidence type="ECO:0000313" key="2">
    <source>
        <dbReference type="EMBL" id="JAH47421.1"/>
    </source>
</evidence>
<reference evidence="2" key="2">
    <citation type="journal article" date="2015" name="Fish Shellfish Immunol.">
        <title>Early steps in the European eel (Anguilla anguilla)-Vibrio vulnificus interaction in the gills: Role of the RtxA13 toxin.</title>
        <authorList>
            <person name="Callol A."/>
            <person name="Pajuelo D."/>
            <person name="Ebbesson L."/>
            <person name="Teles M."/>
            <person name="MacKenzie S."/>
            <person name="Amaro C."/>
        </authorList>
    </citation>
    <scope>NUCLEOTIDE SEQUENCE</scope>
</reference>
<evidence type="ECO:0000256" key="1">
    <source>
        <dbReference type="SAM" id="MobiDB-lite"/>
    </source>
</evidence>
<accession>A0A0E9T1F5</accession>
<dbReference type="EMBL" id="GBXM01061156">
    <property type="protein sequence ID" value="JAH47421.1"/>
    <property type="molecule type" value="Transcribed_RNA"/>
</dbReference>
<dbReference type="AlphaFoldDB" id="A0A0E9T1F5"/>
<organism evidence="2">
    <name type="scientific">Anguilla anguilla</name>
    <name type="common">European freshwater eel</name>
    <name type="synonym">Muraena anguilla</name>
    <dbReference type="NCBI Taxonomy" id="7936"/>
    <lineage>
        <taxon>Eukaryota</taxon>
        <taxon>Metazoa</taxon>
        <taxon>Chordata</taxon>
        <taxon>Craniata</taxon>
        <taxon>Vertebrata</taxon>
        <taxon>Euteleostomi</taxon>
        <taxon>Actinopterygii</taxon>
        <taxon>Neopterygii</taxon>
        <taxon>Teleostei</taxon>
        <taxon>Anguilliformes</taxon>
        <taxon>Anguillidae</taxon>
        <taxon>Anguilla</taxon>
    </lineage>
</organism>
<sequence length="22" mass="2332">MDPTRSQGHCLLYSPASPANVS</sequence>
<feature type="region of interest" description="Disordered" evidence="1">
    <location>
        <begin position="1"/>
        <end position="22"/>
    </location>
</feature>